<evidence type="ECO:0000313" key="1">
    <source>
        <dbReference type="EMBL" id="PAN13980.2"/>
    </source>
</evidence>
<sequence length="69" mass="7606">MHLRNCASYLCVNTVDQQMPRHGVVGMSATTIQKSPRADDTYVSRCMVDVCALWGCDGEISLSIIQLCL</sequence>
<dbReference type="AlphaFoldDB" id="A0A2S3H2C5"/>
<reference evidence="1" key="1">
    <citation type="submission" date="2018-04" db="EMBL/GenBank/DDBJ databases">
        <title>WGS assembly of Panicum hallii.</title>
        <authorList>
            <person name="Lovell J."/>
            <person name="Jenkins J."/>
            <person name="Lowry D."/>
            <person name="Mamidi S."/>
            <person name="Sreedasyam A."/>
            <person name="Weng X."/>
            <person name="Barry K."/>
            <person name="Bonette J."/>
            <person name="Campitelli B."/>
            <person name="Daum C."/>
            <person name="Gordon S."/>
            <person name="Gould B."/>
            <person name="Lipzen A."/>
            <person name="Macqueen A."/>
            <person name="Palacio-Mejia J."/>
            <person name="Plott C."/>
            <person name="Shakirov E."/>
            <person name="Shu S."/>
            <person name="Yoshinaga Y."/>
            <person name="Zane M."/>
            <person name="Rokhsar D."/>
            <person name="Grimwood J."/>
            <person name="Schmutz J."/>
            <person name="Juenger T."/>
        </authorList>
    </citation>
    <scope>NUCLEOTIDE SEQUENCE [LARGE SCALE GENOMIC DNA]</scope>
    <source>
        <strain evidence="1">FIL2</strain>
    </source>
</reference>
<accession>A0A2S3H2C5</accession>
<organism evidence="1">
    <name type="scientific">Panicum hallii</name>
    <dbReference type="NCBI Taxonomy" id="206008"/>
    <lineage>
        <taxon>Eukaryota</taxon>
        <taxon>Viridiplantae</taxon>
        <taxon>Streptophyta</taxon>
        <taxon>Embryophyta</taxon>
        <taxon>Tracheophyta</taxon>
        <taxon>Spermatophyta</taxon>
        <taxon>Magnoliopsida</taxon>
        <taxon>Liliopsida</taxon>
        <taxon>Poales</taxon>
        <taxon>Poaceae</taxon>
        <taxon>PACMAD clade</taxon>
        <taxon>Panicoideae</taxon>
        <taxon>Panicodae</taxon>
        <taxon>Paniceae</taxon>
        <taxon>Panicinae</taxon>
        <taxon>Panicum</taxon>
        <taxon>Panicum sect. Panicum</taxon>
    </lineage>
</organism>
<dbReference type="Gramene" id="PAN13980">
    <property type="protein sequence ID" value="PAN13980"/>
    <property type="gene ID" value="PAHAL_2G445400"/>
</dbReference>
<proteinExistence type="predicted"/>
<protein>
    <submittedName>
        <fullName evidence="1">Uncharacterized protein</fullName>
    </submittedName>
</protein>
<name>A0A2S3H2C5_9POAL</name>
<dbReference type="Proteomes" id="UP000243499">
    <property type="component" value="Chromosome 2"/>
</dbReference>
<dbReference type="EMBL" id="CM008047">
    <property type="protein sequence ID" value="PAN13980.2"/>
    <property type="molecule type" value="Genomic_DNA"/>
</dbReference>
<gene>
    <name evidence="1" type="ORF">PAHAL_2G445400</name>
</gene>